<dbReference type="AlphaFoldDB" id="A0A3Q9UKQ0"/>
<feature type="region of interest" description="Disordered" evidence="1">
    <location>
        <begin position="171"/>
        <end position="194"/>
    </location>
</feature>
<dbReference type="RefSeq" id="WP_097799018.1">
    <property type="nucleotide sequence ID" value="NZ_CP025570.1"/>
</dbReference>
<feature type="chain" id="PRO_5018725999" evidence="2">
    <location>
        <begin position="31"/>
        <end position="411"/>
    </location>
</feature>
<dbReference type="Proteomes" id="UP000285875">
    <property type="component" value="Chromosome"/>
</dbReference>
<evidence type="ECO:0000256" key="1">
    <source>
        <dbReference type="SAM" id="MobiDB-lite"/>
    </source>
</evidence>
<protein>
    <submittedName>
        <fullName evidence="3">Uncharacterized protein</fullName>
    </submittedName>
</protein>
<accession>A0A3Q9UKQ0</accession>
<dbReference type="InterPro" id="IPR043504">
    <property type="entry name" value="Peptidase_S1_PA_chymotrypsin"/>
</dbReference>
<evidence type="ECO:0000313" key="3">
    <source>
        <dbReference type="EMBL" id="AZZ39684.1"/>
    </source>
</evidence>
<gene>
    <name evidence="3" type="ORF">C0Z10_07875</name>
</gene>
<name>A0A3Q9UKQ0_9ACTN</name>
<feature type="signal peptide" evidence="2">
    <location>
        <begin position="1"/>
        <end position="30"/>
    </location>
</feature>
<dbReference type="SUPFAM" id="SSF50494">
    <property type="entry name" value="Trypsin-like serine proteases"/>
    <property type="match status" value="1"/>
</dbReference>
<dbReference type="EMBL" id="CP025570">
    <property type="protein sequence ID" value="AZZ39684.1"/>
    <property type="molecule type" value="Genomic_DNA"/>
</dbReference>
<dbReference type="KEGG" id="aji:C0Z10_07875"/>
<dbReference type="InterPro" id="IPR018114">
    <property type="entry name" value="TRYPSIN_HIS"/>
</dbReference>
<keyword evidence="2" id="KW-0732">Signal</keyword>
<dbReference type="Gene3D" id="2.40.10.10">
    <property type="entry name" value="Trypsin-like serine proteases"/>
    <property type="match status" value="2"/>
</dbReference>
<dbReference type="PROSITE" id="PS00134">
    <property type="entry name" value="TRYPSIN_HIS"/>
    <property type="match status" value="1"/>
</dbReference>
<feature type="compositionally biased region" description="Low complexity" evidence="1">
    <location>
        <begin position="174"/>
        <end position="191"/>
    </location>
</feature>
<evidence type="ECO:0000313" key="4">
    <source>
        <dbReference type="Proteomes" id="UP000285875"/>
    </source>
</evidence>
<reference evidence="4" key="1">
    <citation type="submission" date="2017-12" db="EMBL/GenBank/DDBJ databases">
        <title>Whole genome sequencing of Acidipropionibacterium jensenii strains JS279 and JS280.</title>
        <authorList>
            <person name="Deptula P."/>
            <person name="Laine P."/>
            <person name="Smolander O.-P."/>
            <person name="Paulin L."/>
            <person name="Auvinen P."/>
            <person name="Varmanen P."/>
        </authorList>
    </citation>
    <scope>NUCLEOTIDE SEQUENCE [LARGE SCALE GENOMIC DNA]</scope>
    <source>
        <strain evidence="4">JS280</strain>
    </source>
</reference>
<dbReference type="InterPro" id="IPR009003">
    <property type="entry name" value="Peptidase_S1_PA"/>
</dbReference>
<proteinExistence type="predicted"/>
<organism evidence="3 4">
    <name type="scientific">Acidipropionibacterium jensenii</name>
    <dbReference type="NCBI Taxonomy" id="1749"/>
    <lineage>
        <taxon>Bacteria</taxon>
        <taxon>Bacillati</taxon>
        <taxon>Actinomycetota</taxon>
        <taxon>Actinomycetes</taxon>
        <taxon>Propionibacteriales</taxon>
        <taxon>Propionibacteriaceae</taxon>
        <taxon>Acidipropionibacterium</taxon>
    </lineage>
</organism>
<evidence type="ECO:0000256" key="2">
    <source>
        <dbReference type="SAM" id="SignalP"/>
    </source>
</evidence>
<sequence length="411" mass="42718">MRFHKRIVLPFAILGLVAAGLGAGSVPAQAGPSPSPSDKTCIARDADGQVTWLGDATMDMTEMGEDLAALIADHPGNATGTAFCSHYEGLAVYLSDPTPELTASIKAIGAQHPKAVIETHIVPHSLADLEATGRTLAVSLGLGDNMVGWGPVIYDGSLEVDVKEAALTQRVQAKTSVPSSSKGTSSPVAVSYRPSAEGQDAATRLADSSPWYMGGRLSWSNSYCSSGIPITVKGVHTLMTAGHCTGSSFTNNGSVVGTQYTTAYPGNANRYGDWKLIKGSSYAKRVFSGGLSSGDSHPITAARWATLPLGNGMCTSGSTSGQICRYKVNSTGRSLTVDGVTSNHLIELYHGTRDKGGFRGGDSGGTCYYANSNGMTVAGIVKGTKPWPKGMSYYCTDLMGLRAWNSSAALG</sequence>
<dbReference type="GO" id="GO:0004252">
    <property type="term" value="F:serine-type endopeptidase activity"/>
    <property type="evidence" value="ECO:0007669"/>
    <property type="project" value="InterPro"/>
</dbReference>
<dbReference type="GO" id="GO:0006508">
    <property type="term" value="P:proteolysis"/>
    <property type="evidence" value="ECO:0007669"/>
    <property type="project" value="InterPro"/>
</dbReference>